<dbReference type="EMBL" id="BSUL01000001">
    <property type="protein sequence ID" value="GMA27414.1"/>
    <property type="molecule type" value="Genomic_DNA"/>
</dbReference>
<feature type="domain" description="NADP-dependent oxidoreductase" evidence="1">
    <location>
        <begin position="21"/>
        <end position="116"/>
    </location>
</feature>
<dbReference type="InterPro" id="IPR036812">
    <property type="entry name" value="NAD(P)_OxRdtase_dom_sf"/>
</dbReference>
<evidence type="ECO:0000259" key="1">
    <source>
        <dbReference type="Pfam" id="PF00248"/>
    </source>
</evidence>
<dbReference type="GO" id="GO:0005829">
    <property type="term" value="C:cytosol"/>
    <property type="evidence" value="ECO:0007669"/>
    <property type="project" value="TreeGrafter"/>
</dbReference>
<sequence length="165" mass="17820">MTTTSVKTRLLPGTDITAPNIVLGLMRIADKSDDEIRALVRTANDHGIDFIDHADIYGGELHRSERRWAEATQLSPAERDAVTIQTKAGIRHPGPFFDFSFEHLVRSAEASSPRCRPTASTCSCCTAPTRSSSPTRSPGPSITCTRAARCATSASATTRRGRSTC</sequence>
<name>A0AA37UB02_9MICO</name>
<dbReference type="AlphaFoldDB" id="A0AA37UB02"/>
<dbReference type="Gene3D" id="3.20.20.100">
    <property type="entry name" value="NADP-dependent oxidoreductase domain"/>
    <property type="match status" value="1"/>
</dbReference>
<gene>
    <name evidence="2" type="ORF">GCM10025874_06670</name>
</gene>
<evidence type="ECO:0000313" key="2">
    <source>
        <dbReference type="EMBL" id="GMA27414.1"/>
    </source>
</evidence>
<dbReference type="SUPFAM" id="SSF51430">
    <property type="entry name" value="NAD(P)-linked oxidoreductase"/>
    <property type="match status" value="1"/>
</dbReference>
<dbReference type="InterPro" id="IPR023210">
    <property type="entry name" value="NADP_OxRdtase_dom"/>
</dbReference>
<comment type="caution">
    <text evidence="2">The sequence shown here is derived from an EMBL/GenBank/DDBJ whole genome shotgun (WGS) entry which is preliminary data.</text>
</comment>
<proteinExistence type="predicted"/>
<dbReference type="InterPro" id="IPR050523">
    <property type="entry name" value="AKR_Detox_Biosynth"/>
</dbReference>
<dbReference type="PANTHER" id="PTHR43364">
    <property type="entry name" value="NADH-SPECIFIC METHYLGLYOXAL REDUCTASE-RELATED"/>
    <property type="match status" value="1"/>
</dbReference>
<keyword evidence="3" id="KW-1185">Reference proteome</keyword>
<protein>
    <recommendedName>
        <fullName evidence="1">NADP-dependent oxidoreductase domain-containing protein</fullName>
    </recommendedName>
</protein>
<reference evidence="2 3" key="1">
    <citation type="journal article" date="2014" name="Int. J. Syst. Evol. Microbiol.">
        <title>Complete genome sequence of Corynebacterium casei LMG S-19264T (=DSM 44701T), isolated from a smear-ripened cheese.</title>
        <authorList>
            <consortium name="US DOE Joint Genome Institute (JGI-PGF)"/>
            <person name="Walter F."/>
            <person name="Albersmeier A."/>
            <person name="Kalinowski J."/>
            <person name="Ruckert C."/>
        </authorList>
    </citation>
    <scope>NUCLEOTIDE SEQUENCE [LARGE SCALE GENOMIC DNA]</scope>
    <source>
        <strain evidence="2 3">NBRC 112289</strain>
    </source>
</reference>
<accession>A0AA37UB02</accession>
<dbReference type="Pfam" id="PF00248">
    <property type="entry name" value="Aldo_ket_red"/>
    <property type="match status" value="1"/>
</dbReference>
<dbReference type="PANTHER" id="PTHR43364:SF1">
    <property type="entry name" value="OXIDOREDUCTASE YDHF"/>
    <property type="match status" value="1"/>
</dbReference>
<dbReference type="Proteomes" id="UP001157160">
    <property type="component" value="Unassembled WGS sequence"/>
</dbReference>
<organism evidence="2 3">
    <name type="scientific">Arenivirga flava</name>
    <dbReference type="NCBI Taxonomy" id="1930060"/>
    <lineage>
        <taxon>Bacteria</taxon>
        <taxon>Bacillati</taxon>
        <taxon>Actinomycetota</taxon>
        <taxon>Actinomycetes</taxon>
        <taxon>Micrococcales</taxon>
        <taxon>Microbacteriaceae</taxon>
        <taxon>Arenivirga</taxon>
    </lineage>
</organism>
<evidence type="ECO:0000313" key="3">
    <source>
        <dbReference type="Proteomes" id="UP001157160"/>
    </source>
</evidence>